<feature type="region of interest" description="Disordered" evidence="1">
    <location>
        <begin position="313"/>
        <end position="348"/>
    </location>
</feature>
<dbReference type="Pfam" id="PF09797">
    <property type="entry name" value="NatB_MDM20"/>
    <property type="match status" value="1"/>
</dbReference>
<dbReference type="AlphaFoldDB" id="A0AAN9UL06"/>
<evidence type="ECO:0000313" key="3">
    <source>
        <dbReference type="Proteomes" id="UP001320420"/>
    </source>
</evidence>
<protein>
    <submittedName>
        <fullName evidence="2">Uncharacterized protein</fullName>
    </submittedName>
</protein>
<gene>
    <name evidence="2" type="ORF">SLS62_009449</name>
</gene>
<dbReference type="Proteomes" id="UP001320420">
    <property type="component" value="Unassembled WGS sequence"/>
</dbReference>
<reference evidence="2 3" key="1">
    <citation type="submission" date="2024-02" db="EMBL/GenBank/DDBJ databases">
        <title>De novo assembly and annotation of 12 fungi associated with fruit tree decline syndrome in Ontario, Canada.</title>
        <authorList>
            <person name="Sulman M."/>
            <person name="Ellouze W."/>
            <person name="Ilyukhin E."/>
        </authorList>
    </citation>
    <scope>NUCLEOTIDE SEQUENCE [LARGE SCALE GENOMIC DNA]</scope>
    <source>
        <strain evidence="2 3">M11/M66-122</strain>
    </source>
</reference>
<dbReference type="InterPro" id="IPR019183">
    <property type="entry name" value="NAA25_NatB_aux_su"/>
</dbReference>
<keyword evidence="3" id="KW-1185">Reference proteome</keyword>
<comment type="caution">
    <text evidence="2">The sequence shown here is derived from an EMBL/GenBank/DDBJ whole genome shotgun (WGS) entry which is preliminary data.</text>
</comment>
<accession>A0AAN9UL06</accession>
<dbReference type="EMBL" id="JAKJXP020000100">
    <property type="protein sequence ID" value="KAK7746159.1"/>
    <property type="molecule type" value="Genomic_DNA"/>
</dbReference>
<name>A0AAN9UL06_9PEZI</name>
<organism evidence="2 3">
    <name type="scientific">Diatrype stigma</name>
    <dbReference type="NCBI Taxonomy" id="117547"/>
    <lineage>
        <taxon>Eukaryota</taxon>
        <taxon>Fungi</taxon>
        <taxon>Dikarya</taxon>
        <taxon>Ascomycota</taxon>
        <taxon>Pezizomycotina</taxon>
        <taxon>Sordariomycetes</taxon>
        <taxon>Xylariomycetidae</taxon>
        <taxon>Xylariales</taxon>
        <taxon>Diatrypaceae</taxon>
        <taxon>Diatrype</taxon>
    </lineage>
</organism>
<evidence type="ECO:0000256" key="1">
    <source>
        <dbReference type="SAM" id="MobiDB-lite"/>
    </source>
</evidence>
<evidence type="ECO:0000313" key="2">
    <source>
        <dbReference type="EMBL" id="KAK7746159.1"/>
    </source>
</evidence>
<sequence length="1102" mass="124243">MAGKDRRKPTIQVPPILPQPMPSQKCDATLQTVWHEQNWPLVLNLAKQRYKATKDPYYLAVEYVAKSFGDNPLDRVAGRDAVLKLVADSTGVVKDADTLDLYEFACSDARMDYPETIGVLRSRLVKAVPKDWSSSHRCLLACIYHSDWQHAQEITASMDKNFPGDKNNRVQNIFAAYMYSQSPACPAKSHELLAKLAKLKADKEFESRDLFAPAGASLGTRISAQETWLWLALQSTPQTSPKDTIAAIQKYAIKLLEYGLNDIFISAIRELQKLEAWGELYQICTQVLERAISIGQKEADHIDEVKAQLAQQRHAENKKKLSGKKSLGGDGESAQAPADTPDRTNDDKEDAIKLQDALDWLVLERSMVDNAYLSLGADPVVWSALINSVSKKENFSQSLKQTRKYLDKLMKAFRRSGEAKDLDHGRYDRAVLRILFLRDAQSAPSEAVSNTRIQHLIIYITKNYWDVSCFDSIKVFVETLNHEEVRIFFDELTKETMKVKDLHKSLALVTISLKIRYLLAASSKNATNCKCCDLKLRKDSVCYSCYTTIAESALQYYKGAIYNLAFREKVLPTKNGDPLSEFAIIGALSLLQLARISMYRDKEKSPLYSADIQYIFQAIAWLDSYLTAWPKNDPLRMLLIKLYLLIGCVSRAQTLWDKFDVKNVILEPLGSLFFDRISSIAPGIFPNGTSVSSNPMDKFINYYNMAIRRNIPKQTVDAFKHRNWESIPSMATFTNDLQRSCSLVMAVVEKHRGMRLRTGRSTEAIRDNPLICHLTLDHTLRDNTDYSYLPNFGGKDSVPTQVLVSHGPSLSSARAHLSWLAEEFVDFVSAVPNRDHKPSKPSSAVSIDHKYANDQCTRIGCMIEEAFTENSDLTGPEVHYYRIVLNLTKLTSDVFALYTLYAVSESKSEGRAMIEESIKNILAELKEQSDHFLDVPANYPSKIRAFHGFVALHAMGMLRESALVIKLTASFVTAALDKMKALEKSGRSNHNEFTWTSNQLKTLTSEAVAAEKQIEKRIKSLRELVQGGGWIERLHAWTFFDSTEFTLLGSAEISQEQTDFRKRMATGLKEAIGGQSGFEDWAGRVVESWQDLINGWSAVKLG</sequence>
<proteinExistence type="predicted"/>